<dbReference type="Pfam" id="PF00459">
    <property type="entry name" value="Inositol_P"/>
    <property type="match status" value="1"/>
</dbReference>
<evidence type="ECO:0000313" key="3">
    <source>
        <dbReference type="EMBL" id="MBB2154778.1"/>
    </source>
</evidence>
<dbReference type="Gene3D" id="3.40.190.80">
    <property type="match status" value="1"/>
</dbReference>
<organism evidence="3 4">
    <name type="scientific">Gluconacetobacter diazotrophicus</name>
    <name type="common">Acetobacter diazotrophicus</name>
    <dbReference type="NCBI Taxonomy" id="33996"/>
    <lineage>
        <taxon>Bacteria</taxon>
        <taxon>Pseudomonadati</taxon>
        <taxon>Pseudomonadota</taxon>
        <taxon>Alphaproteobacteria</taxon>
        <taxon>Acetobacterales</taxon>
        <taxon>Acetobacteraceae</taxon>
        <taxon>Gluconacetobacter</taxon>
    </lineage>
</organism>
<dbReference type="Proteomes" id="UP000550787">
    <property type="component" value="Unassembled WGS sequence"/>
</dbReference>
<feature type="binding site" evidence="2">
    <location>
        <position position="105"/>
    </location>
    <ligand>
        <name>Mg(2+)</name>
        <dbReference type="ChEBI" id="CHEBI:18420"/>
        <label>1</label>
        <note>catalytic</note>
    </ligand>
</feature>
<feature type="binding site" evidence="2">
    <location>
        <position position="102"/>
    </location>
    <ligand>
        <name>Mg(2+)</name>
        <dbReference type="ChEBI" id="CHEBI:18420"/>
        <label>1</label>
        <note>catalytic</note>
    </ligand>
</feature>
<dbReference type="PANTHER" id="PTHR20854">
    <property type="entry name" value="INOSITOL MONOPHOSPHATASE"/>
    <property type="match status" value="1"/>
</dbReference>
<keyword evidence="2" id="KW-0460">Magnesium</keyword>
<dbReference type="InterPro" id="IPR000760">
    <property type="entry name" value="Inositol_monophosphatase-like"/>
</dbReference>
<comment type="caution">
    <text evidence="3">The sequence shown here is derived from an EMBL/GenBank/DDBJ whole genome shotgun (WGS) entry which is preliminary data.</text>
</comment>
<evidence type="ECO:0000313" key="4">
    <source>
        <dbReference type="Proteomes" id="UP000550787"/>
    </source>
</evidence>
<gene>
    <name evidence="3" type="ORF">HLH33_00380</name>
</gene>
<accession>A0A7W4FBM4</accession>
<name>A0A7W4FBM4_GLUDI</name>
<comment type="cofactor">
    <cofactor evidence="2">
        <name>Mg(2+)</name>
        <dbReference type="ChEBI" id="CHEBI:18420"/>
    </cofactor>
</comment>
<reference evidence="3 4" key="1">
    <citation type="submission" date="2020-04" db="EMBL/GenBank/DDBJ databases">
        <title>Description of novel Gluconacetobacter.</title>
        <authorList>
            <person name="Sombolestani A."/>
        </authorList>
    </citation>
    <scope>NUCLEOTIDE SEQUENCE [LARGE SCALE GENOMIC DNA]</scope>
    <source>
        <strain evidence="3 4">LMG 7603</strain>
    </source>
</reference>
<dbReference type="SUPFAM" id="SSF56655">
    <property type="entry name" value="Carbohydrate phosphatase"/>
    <property type="match status" value="1"/>
</dbReference>
<feature type="binding site" evidence="2">
    <location>
        <position position="104"/>
    </location>
    <ligand>
        <name>Mg(2+)</name>
        <dbReference type="ChEBI" id="CHEBI:18420"/>
        <label>1</label>
        <note>catalytic</note>
    </ligand>
</feature>
<proteinExistence type="inferred from homology"/>
<dbReference type="GO" id="GO:0008934">
    <property type="term" value="F:inositol monophosphate 1-phosphatase activity"/>
    <property type="evidence" value="ECO:0007669"/>
    <property type="project" value="TreeGrafter"/>
</dbReference>
<dbReference type="EMBL" id="JABEQG010000001">
    <property type="protein sequence ID" value="MBB2154778.1"/>
    <property type="molecule type" value="Genomic_DNA"/>
</dbReference>
<dbReference type="Gene3D" id="3.30.540.10">
    <property type="entry name" value="Fructose-1,6-Bisphosphatase, subunit A, domain 1"/>
    <property type="match status" value="1"/>
</dbReference>
<protein>
    <submittedName>
        <fullName evidence="3">Inositol monophosphatase</fullName>
    </submittedName>
</protein>
<dbReference type="PRINTS" id="PR00377">
    <property type="entry name" value="IMPHPHTASES"/>
</dbReference>
<feature type="binding site" evidence="2">
    <location>
        <position position="79"/>
    </location>
    <ligand>
        <name>Mg(2+)</name>
        <dbReference type="ChEBI" id="CHEBI:18420"/>
        <label>1</label>
        <note>catalytic</note>
    </ligand>
</feature>
<dbReference type="GO" id="GO:0006020">
    <property type="term" value="P:inositol metabolic process"/>
    <property type="evidence" value="ECO:0007669"/>
    <property type="project" value="TreeGrafter"/>
</dbReference>
<comment type="similarity">
    <text evidence="1">Belongs to the inositol monophosphatase superfamily.</text>
</comment>
<evidence type="ECO:0000256" key="1">
    <source>
        <dbReference type="ARBA" id="ARBA00009759"/>
    </source>
</evidence>
<dbReference type="GO" id="GO:0046872">
    <property type="term" value="F:metal ion binding"/>
    <property type="evidence" value="ECO:0007669"/>
    <property type="project" value="UniProtKB-KW"/>
</dbReference>
<dbReference type="AlphaFoldDB" id="A0A7W4FBM4"/>
<feature type="binding site" evidence="2">
    <location>
        <position position="231"/>
    </location>
    <ligand>
        <name>Mg(2+)</name>
        <dbReference type="ChEBI" id="CHEBI:18420"/>
        <label>1</label>
        <note>catalytic</note>
    </ligand>
</feature>
<dbReference type="GO" id="GO:0007165">
    <property type="term" value="P:signal transduction"/>
    <property type="evidence" value="ECO:0007669"/>
    <property type="project" value="TreeGrafter"/>
</dbReference>
<keyword evidence="2" id="KW-0479">Metal-binding</keyword>
<dbReference type="RefSeq" id="WP_012553150.1">
    <property type="nucleotide sequence ID" value="NZ_JABEQG010000001.1"/>
</dbReference>
<evidence type="ECO:0000256" key="2">
    <source>
        <dbReference type="PIRSR" id="PIRSR600760-2"/>
    </source>
</evidence>
<dbReference type="PANTHER" id="PTHR20854:SF4">
    <property type="entry name" value="INOSITOL-1-MONOPHOSPHATASE-RELATED"/>
    <property type="match status" value="1"/>
</dbReference>
<sequence>MTVPVSAGPVSVGQMREVLGIMRLAAARQVMSRFRQLDSASIRCKTSKLDVVTEADEAAERDITEALLRLSPKAVVIGEEAVSARPALLDSLGEAELAYVVDPIDGTANYAAGVPLFGVMVAVVARGEVVGAAILDPVCDVAALAVRGEGAWLVGPDGAERTLACAPPAPAEEMCGNASWRYLPLPIRDTVARNLPRVMGSWDFRCAAHEYLMLADGKCHFLLFNRTLPWDHLAGWLIHREAGGYCAHFDGSPYRPTDLAGGLLYAPDRASWLDLRRLLLEYDRD</sequence>